<evidence type="ECO:0000313" key="3">
    <source>
        <dbReference type="EMBL" id="KAJ6256228.1"/>
    </source>
</evidence>
<proteinExistence type="predicted"/>
<name>A0AAD6IQ05_DREDA</name>
<evidence type="ECO:0000313" key="4">
    <source>
        <dbReference type="Proteomes" id="UP001221413"/>
    </source>
</evidence>
<keyword evidence="4" id="KW-1185">Reference proteome</keyword>
<keyword evidence="1" id="KW-0812">Transmembrane</keyword>
<feature type="transmembrane region" description="Helical" evidence="1">
    <location>
        <begin position="206"/>
        <end position="223"/>
    </location>
</feature>
<feature type="chain" id="PRO_5042254959" description="Extracellular membrane protein CFEM domain-containing protein" evidence="2">
    <location>
        <begin position="25"/>
        <end position="271"/>
    </location>
</feature>
<sequence>MRLAGVEPGLLLALLLPILNRAAAQDTVTIFDASALKAIRPCASTCIYRVGSWIQCPSSPLVNSCFCRTDLTEIARKSLAGCVADWCNNGVSADGVAMTSIYMSYCQSINGNEPANNVAQTTSADSSLVAETDVATSVVTSVNVVTTEVESVVSLATGTITTRVQSTLTQVIYSTFTTILDDTTLQQIASQYQSNQSSGLQRGDKIAIAVGVIALIIITLLLFQNPIRRRFFGYQGPYLEPMPVPTGGIDMGPPRTMGQAEMGHTLAYREK</sequence>
<comment type="caution">
    <text evidence="3">The sequence shown here is derived from an EMBL/GenBank/DDBJ whole genome shotgun (WGS) entry which is preliminary data.</text>
</comment>
<evidence type="ECO:0000256" key="2">
    <source>
        <dbReference type="SAM" id="SignalP"/>
    </source>
</evidence>
<keyword evidence="2" id="KW-0732">Signal</keyword>
<keyword evidence="1" id="KW-1133">Transmembrane helix</keyword>
<dbReference type="Proteomes" id="UP001221413">
    <property type="component" value="Unassembled WGS sequence"/>
</dbReference>
<accession>A0AAD6IQ05</accession>
<dbReference type="EMBL" id="JAQGDS010000014">
    <property type="protein sequence ID" value="KAJ6256228.1"/>
    <property type="molecule type" value="Genomic_DNA"/>
</dbReference>
<keyword evidence="1" id="KW-0472">Membrane</keyword>
<feature type="signal peptide" evidence="2">
    <location>
        <begin position="1"/>
        <end position="24"/>
    </location>
</feature>
<reference evidence="3" key="1">
    <citation type="submission" date="2023-01" db="EMBL/GenBank/DDBJ databases">
        <title>The chitinases involved in constricting ring structure development in the nematode-trapping fungus Drechslerella dactyloides.</title>
        <authorList>
            <person name="Wang R."/>
            <person name="Zhang L."/>
            <person name="Tang P."/>
            <person name="Li S."/>
            <person name="Liang L."/>
        </authorList>
    </citation>
    <scope>NUCLEOTIDE SEQUENCE</scope>
    <source>
        <strain evidence="3">YMF1.00031</strain>
    </source>
</reference>
<dbReference type="AlphaFoldDB" id="A0AAD6IQ05"/>
<evidence type="ECO:0000256" key="1">
    <source>
        <dbReference type="SAM" id="Phobius"/>
    </source>
</evidence>
<organism evidence="3 4">
    <name type="scientific">Drechslerella dactyloides</name>
    <name type="common">Nematode-trapping fungus</name>
    <name type="synonym">Arthrobotrys dactyloides</name>
    <dbReference type="NCBI Taxonomy" id="74499"/>
    <lineage>
        <taxon>Eukaryota</taxon>
        <taxon>Fungi</taxon>
        <taxon>Dikarya</taxon>
        <taxon>Ascomycota</taxon>
        <taxon>Pezizomycotina</taxon>
        <taxon>Orbiliomycetes</taxon>
        <taxon>Orbiliales</taxon>
        <taxon>Orbiliaceae</taxon>
        <taxon>Drechslerella</taxon>
    </lineage>
</organism>
<protein>
    <recommendedName>
        <fullName evidence="5">Extracellular membrane protein CFEM domain-containing protein</fullName>
    </recommendedName>
</protein>
<evidence type="ECO:0008006" key="5">
    <source>
        <dbReference type="Google" id="ProtNLM"/>
    </source>
</evidence>
<gene>
    <name evidence="3" type="ORF">Dda_9063</name>
</gene>